<keyword evidence="5" id="KW-0969">Cilium</keyword>
<comment type="subunit">
    <text evidence="4">Interacts with translational regulator CsrA and flagellin(s).</text>
</comment>
<protein>
    <recommendedName>
        <fullName evidence="4">Flagellar assembly factor FliW</fullName>
    </recommendedName>
</protein>
<comment type="function">
    <text evidence="4">Acts as an anti-CsrA protein, binds CsrA and prevents it from repressing translation of its target genes, one of which is flagellin. Binds to flagellin and participates in the assembly of the flagellum.</text>
</comment>
<dbReference type="GO" id="GO:0005737">
    <property type="term" value="C:cytoplasm"/>
    <property type="evidence" value="ECO:0007669"/>
    <property type="project" value="UniProtKB-SubCell"/>
</dbReference>
<evidence type="ECO:0000256" key="4">
    <source>
        <dbReference type="HAMAP-Rule" id="MF_01185"/>
    </source>
</evidence>
<evidence type="ECO:0000313" key="5">
    <source>
        <dbReference type="EMBL" id="MDV2886285.1"/>
    </source>
</evidence>
<dbReference type="PANTHER" id="PTHR39190:SF1">
    <property type="entry name" value="FLAGELLAR ASSEMBLY FACTOR FLIW"/>
    <property type="match status" value="1"/>
</dbReference>
<comment type="similarity">
    <text evidence="4">Belongs to the FliW family.</text>
</comment>
<dbReference type="SUPFAM" id="SSF141457">
    <property type="entry name" value="BH3618-like"/>
    <property type="match status" value="1"/>
</dbReference>
<dbReference type="Pfam" id="PF02623">
    <property type="entry name" value="FliW"/>
    <property type="match status" value="1"/>
</dbReference>
<dbReference type="HAMAP" id="MF_01185">
    <property type="entry name" value="FliW"/>
    <property type="match status" value="1"/>
</dbReference>
<dbReference type="GO" id="GO:0006417">
    <property type="term" value="P:regulation of translation"/>
    <property type="evidence" value="ECO:0007669"/>
    <property type="project" value="UniProtKB-KW"/>
</dbReference>
<evidence type="ECO:0000313" key="6">
    <source>
        <dbReference type="Proteomes" id="UP001285636"/>
    </source>
</evidence>
<comment type="subcellular location">
    <subcellularLocation>
        <location evidence="4">Cytoplasm</location>
    </subcellularLocation>
</comment>
<dbReference type="RefSeq" id="WP_323467081.1">
    <property type="nucleotide sequence ID" value="NZ_CP144224.1"/>
</dbReference>
<keyword evidence="2 4" id="KW-1005">Bacterial flagellum biogenesis</keyword>
<dbReference type="Gene3D" id="2.30.290.10">
    <property type="entry name" value="BH3618-like"/>
    <property type="match status" value="1"/>
</dbReference>
<dbReference type="GO" id="GO:0044780">
    <property type="term" value="P:bacterial-type flagellum assembly"/>
    <property type="evidence" value="ECO:0007669"/>
    <property type="project" value="UniProtKB-UniRule"/>
</dbReference>
<keyword evidence="4" id="KW-0143">Chaperone</keyword>
<keyword evidence="1 4" id="KW-0963">Cytoplasm</keyword>
<dbReference type="NCBIfam" id="NF009793">
    <property type="entry name" value="PRK13285.1-1"/>
    <property type="match status" value="1"/>
</dbReference>
<dbReference type="EMBL" id="JAWJAY010000003">
    <property type="protein sequence ID" value="MDV2886285.1"/>
    <property type="molecule type" value="Genomic_DNA"/>
</dbReference>
<evidence type="ECO:0000256" key="3">
    <source>
        <dbReference type="ARBA" id="ARBA00022845"/>
    </source>
</evidence>
<dbReference type="InterPro" id="IPR003775">
    <property type="entry name" value="Flagellar_assembly_factor_FliW"/>
</dbReference>
<keyword evidence="5" id="KW-0966">Cell projection</keyword>
<accession>A0AAJ2NPN9</accession>
<sequence>MKIETKYTGMNEIEESRVICFEKGIPAFEEEKSFVLLPFEEGTPFYVLQSTTTQEVAFIVINPFQFIPGYQVKLPDSTIEQLDIQSEEEVATFVMLTVKEPFEETTANLQAPVIINAAKQKGKQLLLSNTDYLTKHQIFKQPVKGEA</sequence>
<comment type="caution">
    <text evidence="5">The sequence shown here is derived from an EMBL/GenBank/DDBJ whole genome shotgun (WGS) entry which is preliminary data.</text>
</comment>
<keyword evidence="3 4" id="KW-0810">Translation regulation</keyword>
<evidence type="ECO:0000256" key="2">
    <source>
        <dbReference type="ARBA" id="ARBA00022795"/>
    </source>
</evidence>
<reference evidence="5" key="1">
    <citation type="submission" date="2023-10" db="EMBL/GenBank/DDBJ databases">
        <title>Screening of Alkalihalophilus pseudofirmusBZ-TG-HK211 and Its Alleviation of Salt Stress on Rapeseed Growth.</title>
        <authorList>
            <person name="Zhao B."/>
            <person name="Guo T."/>
        </authorList>
    </citation>
    <scope>NUCLEOTIDE SEQUENCE</scope>
    <source>
        <strain evidence="5">BZ-TG-HK211</strain>
    </source>
</reference>
<dbReference type="Proteomes" id="UP001285636">
    <property type="component" value="Unassembled WGS sequence"/>
</dbReference>
<keyword evidence="5" id="KW-0282">Flagellum</keyword>
<dbReference type="AlphaFoldDB" id="A0AAJ2NPN9"/>
<evidence type="ECO:0000256" key="1">
    <source>
        <dbReference type="ARBA" id="ARBA00022490"/>
    </source>
</evidence>
<organism evidence="5 6">
    <name type="scientific">Alkalihalophilus pseudofirmus</name>
    <name type="common">Bacillus pseudofirmus</name>
    <dbReference type="NCBI Taxonomy" id="79885"/>
    <lineage>
        <taxon>Bacteria</taxon>
        <taxon>Bacillati</taxon>
        <taxon>Bacillota</taxon>
        <taxon>Bacilli</taxon>
        <taxon>Bacillales</taxon>
        <taxon>Bacillaceae</taxon>
        <taxon>Alkalihalophilus</taxon>
    </lineage>
</organism>
<gene>
    <name evidence="4 5" type="primary">fliW</name>
    <name evidence="5" type="ORF">RYX45_13935</name>
</gene>
<proteinExistence type="inferred from homology"/>
<name>A0AAJ2NPN9_ALKPS</name>
<dbReference type="PANTHER" id="PTHR39190">
    <property type="entry name" value="FLAGELLAR ASSEMBLY FACTOR FLIW"/>
    <property type="match status" value="1"/>
</dbReference>
<dbReference type="InterPro" id="IPR024046">
    <property type="entry name" value="Flagellar_assmbl_FliW_dom_sf"/>
</dbReference>